<evidence type="ECO:0000313" key="3">
    <source>
        <dbReference type="Proteomes" id="UP001595583"/>
    </source>
</evidence>
<sequence>MTATNDEHTAAMHKISVFGREFRMPQSRGARITIGVVLVVLGIFGFLPILGFWMIPLGLLVLSYEFAKVRRWRRRFVVWWERRRAGKRQQ</sequence>
<comment type="caution">
    <text evidence="2">The sequence shown here is derived from an EMBL/GenBank/DDBJ whole genome shotgun (WGS) entry which is preliminary data.</text>
</comment>
<accession>A0ABV7KCT3</accession>
<keyword evidence="1" id="KW-0812">Transmembrane</keyword>
<keyword evidence="1" id="KW-0472">Membrane</keyword>
<reference evidence="3" key="1">
    <citation type="journal article" date="2019" name="Int. J. Syst. Evol. Microbiol.">
        <title>The Global Catalogue of Microorganisms (GCM) 10K type strain sequencing project: providing services to taxonomists for standard genome sequencing and annotation.</title>
        <authorList>
            <consortium name="The Broad Institute Genomics Platform"/>
            <consortium name="The Broad Institute Genome Sequencing Center for Infectious Disease"/>
            <person name="Wu L."/>
            <person name="Ma J."/>
        </authorList>
    </citation>
    <scope>NUCLEOTIDE SEQUENCE [LARGE SCALE GENOMIC DNA]</scope>
    <source>
        <strain evidence="3">KCTC 52165</strain>
    </source>
</reference>
<gene>
    <name evidence="2" type="ORF">ACFOHJ_14475</name>
</gene>
<evidence type="ECO:0000313" key="2">
    <source>
        <dbReference type="EMBL" id="MFC3207427.1"/>
    </source>
</evidence>
<name>A0ABV7KCT3_9HYPH</name>
<protein>
    <submittedName>
        <fullName evidence="2">PGPGW domain-containing protein</fullName>
    </submittedName>
</protein>
<dbReference type="InterPro" id="IPR019099">
    <property type="entry name" value="Uncharacterised_PGPGW_TM"/>
</dbReference>
<dbReference type="Pfam" id="PF09656">
    <property type="entry name" value="PGPGW"/>
    <property type="match status" value="1"/>
</dbReference>
<dbReference type="RefSeq" id="WP_378221669.1">
    <property type="nucleotide sequence ID" value="NZ_JBHRTK010000013.1"/>
</dbReference>
<proteinExistence type="predicted"/>
<dbReference type="Proteomes" id="UP001595583">
    <property type="component" value="Unassembled WGS sequence"/>
</dbReference>
<keyword evidence="3" id="KW-1185">Reference proteome</keyword>
<dbReference type="EMBL" id="JBHRTK010000013">
    <property type="protein sequence ID" value="MFC3207427.1"/>
    <property type="molecule type" value="Genomic_DNA"/>
</dbReference>
<organism evidence="2 3">
    <name type="scientific">Aquamicrobium soli</name>
    <dbReference type="NCBI Taxonomy" id="1811518"/>
    <lineage>
        <taxon>Bacteria</taxon>
        <taxon>Pseudomonadati</taxon>
        <taxon>Pseudomonadota</taxon>
        <taxon>Alphaproteobacteria</taxon>
        <taxon>Hyphomicrobiales</taxon>
        <taxon>Phyllobacteriaceae</taxon>
        <taxon>Aquamicrobium</taxon>
    </lineage>
</organism>
<evidence type="ECO:0000256" key="1">
    <source>
        <dbReference type="SAM" id="Phobius"/>
    </source>
</evidence>
<keyword evidence="1" id="KW-1133">Transmembrane helix</keyword>
<feature type="transmembrane region" description="Helical" evidence="1">
    <location>
        <begin position="32"/>
        <end position="64"/>
    </location>
</feature>